<dbReference type="InterPro" id="IPR000719">
    <property type="entry name" value="Prot_kinase_dom"/>
</dbReference>
<dbReference type="SMART" id="SM00220">
    <property type="entry name" value="S_TKc"/>
    <property type="match status" value="1"/>
</dbReference>
<evidence type="ECO:0000313" key="8">
    <source>
        <dbReference type="EMBL" id="PAV80446.1"/>
    </source>
</evidence>
<evidence type="ECO:0000256" key="6">
    <source>
        <dbReference type="RuleBase" id="RU000304"/>
    </source>
</evidence>
<dbReference type="GO" id="GO:0016020">
    <property type="term" value="C:membrane"/>
    <property type="evidence" value="ECO:0007669"/>
    <property type="project" value="TreeGrafter"/>
</dbReference>
<sequence length="279" mass="32049">MDPGDTLESPRGVYKIVEKLGEGGFGEVYLTDYTAKNASNSEQVALKKIAFHGMNEEKCKNEAELMKRISESSTNQHIVKYLDSFMTPDHRNLYIAMNYCSCGDLRRKIKANVRSAKDFDPKIIYDYIYQIADGINELHVKHKIAHRDLKPANILIALEGNKEVLKISDIELARVIDSPSRSQDPSHSYLRGTWLYMSPEQRGNIKCKFPVVDIWAIGIIFYELCIAPKRLDNDEMDDIREKVTNNQRDTTWLNKMIAKDPSKRMNAEQVRDEAISKPF</sequence>
<evidence type="ECO:0000259" key="7">
    <source>
        <dbReference type="PROSITE" id="PS50011"/>
    </source>
</evidence>
<accession>A0A2A2L2E2</accession>
<dbReference type="GO" id="GO:0000045">
    <property type="term" value="P:autophagosome assembly"/>
    <property type="evidence" value="ECO:0007669"/>
    <property type="project" value="TreeGrafter"/>
</dbReference>
<dbReference type="Pfam" id="PF00069">
    <property type="entry name" value="Pkinase"/>
    <property type="match status" value="1"/>
</dbReference>
<dbReference type="GO" id="GO:0005776">
    <property type="term" value="C:autophagosome"/>
    <property type="evidence" value="ECO:0007669"/>
    <property type="project" value="TreeGrafter"/>
</dbReference>
<keyword evidence="6" id="KW-0723">Serine/threonine-protein kinase</keyword>
<name>A0A2A2L2E2_9BILA</name>
<comment type="caution">
    <text evidence="8">The sequence shown here is derived from an EMBL/GenBank/DDBJ whole genome shotgun (WGS) entry which is preliminary data.</text>
</comment>
<dbReference type="GO" id="GO:0005829">
    <property type="term" value="C:cytosol"/>
    <property type="evidence" value="ECO:0007669"/>
    <property type="project" value="TreeGrafter"/>
</dbReference>
<evidence type="ECO:0000313" key="9">
    <source>
        <dbReference type="Proteomes" id="UP000218231"/>
    </source>
</evidence>
<evidence type="ECO:0000256" key="5">
    <source>
        <dbReference type="PROSITE-ProRule" id="PRU10141"/>
    </source>
</evidence>
<keyword evidence="2 5" id="KW-0547">Nucleotide-binding</keyword>
<dbReference type="GO" id="GO:0004674">
    <property type="term" value="F:protein serine/threonine kinase activity"/>
    <property type="evidence" value="ECO:0007669"/>
    <property type="project" value="UniProtKB-KW"/>
</dbReference>
<keyword evidence="3" id="KW-0418">Kinase</keyword>
<feature type="domain" description="Protein kinase" evidence="7">
    <location>
        <begin position="14"/>
        <end position="279"/>
    </location>
</feature>
<gene>
    <name evidence="8" type="ORF">WR25_00222</name>
</gene>
<dbReference type="InterPro" id="IPR017441">
    <property type="entry name" value="Protein_kinase_ATP_BS"/>
</dbReference>
<evidence type="ECO:0000256" key="1">
    <source>
        <dbReference type="ARBA" id="ARBA00022679"/>
    </source>
</evidence>
<comment type="similarity">
    <text evidence="6">Belongs to the protein kinase superfamily.</text>
</comment>
<evidence type="ECO:0000256" key="3">
    <source>
        <dbReference type="ARBA" id="ARBA00022777"/>
    </source>
</evidence>
<dbReference type="EMBL" id="LIAE01007272">
    <property type="protein sequence ID" value="PAV80446.1"/>
    <property type="molecule type" value="Genomic_DNA"/>
</dbReference>
<dbReference type="Proteomes" id="UP000218231">
    <property type="component" value="Unassembled WGS sequence"/>
</dbReference>
<keyword evidence="9" id="KW-1185">Reference proteome</keyword>
<reference evidence="8 9" key="1">
    <citation type="journal article" date="2017" name="Curr. Biol.">
        <title>Genome architecture and evolution of a unichromosomal asexual nematode.</title>
        <authorList>
            <person name="Fradin H."/>
            <person name="Zegar C."/>
            <person name="Gutwein M."/>
            <person name="Lucas J."/>
            <person name="Kovtun M."/>
            <person name="Corcoran D."/>
            <person name="Baugh L.R."/>
            <person name="Kiontke K."/>
            <person name="Gunsalus K."/>
            <person name="Fitch D.H."/>
            <person name="Piano F."/>
        </authorList>
    </citation>
    <scope>NUCLEOTIDE SEQUENCE [LARGE SCALE GENOMIC DNA]</scope>
    <source>
        <strain evidence="8">PF1309</strain>
    </source>
</reference>
<dbReference type="PROSITE" id="PS00108">
    <property type="entry name" value="PROTEIN_KINASE_ST"/>
    <property type="match status" value="1"/>
</dbReference>
<dbReference type="InterPro" id="IPR011009">
    <property type="entry name" value="Kinase-like_dom_sf"/>
</dbReference>
<protein>
    <recommendedName>
        <fullName evidence="7">Protein kinase domain-containing protein</fullName>
    </recommendedName>
</protein>
<dbReference type="PROSITE" id="PS00107">
    <property type="entry name" value="PROTEIN_KINASE_ATP"/>
    <property type="match status" value="1"/>
</dbReference>
<dbReference type="PANTHER" id="PTHR24348:SF22">
    <property type="entry name" value="NON-SPECIFIC SERINE_THREONINE PROTEIN KINASE"/>
    <property type="match status" value="1"/>
</dbReference>
<dbReference type="Gene3D" id="1.10.510.10">
    <property type="entry name" value="Transferase(Phosphotransferase) domain 1"/>
    <property type="match status" value="1"/>
</dbReference>
<dbReference type="InterPro" id="IPR045269">
    <property type="entry name" value="Atg1-like"/>
</dbReference>
<dbReference type="GO" id="GO:0005524">
    <property type="term" value="F:ATP binding"/>
    <property type="evidence" value="ECO:0007669"/>
    <property type="project" value="UniProtKB-UniRule"/>
</dbReference>
<dbReference type="PROSITE" id="PS50011">
    <property type="entry name" value="PROTEIN_KINASE_DOM"/>
    <property type="match status" value="1"/>
</dbReference>
<dbReference type="OrthoDB" id="5784800at2759"/>
<dbReference type="GO" id="GO:0010506">
    <property type="term" value="P:regulation of autophagy"/>
    <property type="evidence" value="ECO:0007669"/>
    <property type="project" value="InterPro"/>
</dbReference>
<dbReference type="PANTHER" id="PTHR24348">
    <property type="entry name" value="SERINE/THREONINE-PROTEIN KINASE UNC-51-RELATED"/>
    <property type="match status" value="1"/>
</dbReference>
<dbReference type="SUPFAM" id="SSF56112">
    <property type="entry name" value="Protein kinase-like (PK-like)"/>
    <property type="match status" value="1"/>
</dbReference>
<proteinExistence type="inferred from homology"/>
<keyword evidence="1" id="KW-0808">Transferase</keyword>
<keyword evidence="4 5" id="KW-0067">ATP-binding</keyword>
<dbReference type="AlphaFoldDB" id="A0A2A2L2E2"/>
<organism evidence="8 9">
    <name type="scientific">Diploscapter pachys</name>
    <dbReference type="NCBI Taxonomy" id="2018661"/>
    <lineage>
        <taxon>Eukaryota</taxon>
        <taxon>Metazoa</taxon>
        <taxon>Ecdysozoa</taxon>
        <taxon>Nematoda</taxon>
        <taxon>Chromadorea</taxon>
        <taxon>Rhabditida</taxon>
        <taxon>Rhabditina</taxon>
        <taxon>Rhabditomorpha</taxon>
        <taxon>Rhabditoidea</taxon>
        <taxon>Rhabditidae</taxon>
        <taxon>Diploscapter</taxon>
    </lineage>
</organism>
<dbReference type="InterPro" id="IPR008271">
    <property type="entry name" value="Ser/Thr_kinase_AS"/>
</dbReference>
<dbReference type="STRING" id="2018661.A0A2A2L2E2"/>
<dbReference type="CDD" id="cd00180">
    <property type="entry name" value="PKc"/>
    <property type="match status" value="1"/>
</dbReference>
<evidence type="ECO:0000256" key="2">
    <source>
        <dbReference type="ARBA" id="ARBA00022741"/>
    </source>
</evidence>
<feature type="binding site" evidence="5">
    <location>
        <position position="47"/>
    </location>
    <ligand>
        <name>ATP</name>
        <dbReference type="ChEBI" id="CHEBI:30616"/>
    </ligand>
</feature>
<evidence type="ECO:0000256" key="4">
    <source>
        <dbReference type="ARBA" id="ARBA00022840"/>
    </source>
</evidence>
<dbReference type="GO" id="GO:0000407">
    <property type="term" value="C:phagophore assembly site"/>
    <property type="evidence" value="ECO:0007669"/>
    <property type="project" value="TreeGrafter"/>
</dbReference>